<evidence type="ECO:0008006" key="5">
    <source>
        <dbReference type="Google" id="ProtNLM"/>
    </source>
</evidence>
<keyword evidence="4" id="KW-1185">Reference proteome</keyword>
<organism evidence="1 3">
    <name type="scientific">Neomoorella thermoacetica</name>
    <name type="common">Clostridium thermoaceticum</name>
    <dbReference type="NCBI Taxonomy" id="1525"/>
    <lineage>
        <taxon>Bacteria</taxon>
        <taxon>Bacillati</taxon>
        <taxon>Bacillota</taxon>
        <taxon>Clostridia</taxon>
        <taxon>Neomoorellales</taxon>
        <taxon>Neomoorellaceae</taxon>
        <taxon>Neomoorella</taxon>
    </lineage>
</organism>
<reference evidence="1 3" key="1">
    <citation type="submission" date="2016-08" db="EMBL/GenBank/DDBJ databases">
        <title>Moorella thermoacetica DSM 103132.</title>
        <authorList>
            <person name="Jendresen C.B."/>
            <person name="Redl S.M."/>
            <person name="Jensen T.O."/>
            <person name="Nielsen A.T."/>
        </authorList>
    </citation>
    <scope>NUCLEOTIDE SEQUENCE [LARGE SCALE GENOMIC DNA]</scope>
    <source>
        <strain evidence="1 3">DSM 103132</strain>
    </source>
</reference>
<dbReference type="InterPro" id="IPR046342">
    <property type="entry name" value="CBS_dom_sf"/>
</dbReference>
<protein>
    <recommendedName>
        <fullName evidence="5">CBS domain-containing protein</fullName>
    </recommendedName>
</protein>
<evidence type="ECO:0000313" key="3">
    <source>
        <dbReference type="Proteomes" id="UP000094598"/>
    </source>
</evidence>
<dbReference type="RefSeq" id="WP_231115046.1">
    <property type="nucleotide sequence ID" value="NZ_CP017019.1"/>
</dbReference>
<proteinExistence type="predicted"/>
<gene>
    <name evidence="1" type="ORF">Maut_02047</name>
    <name evidence="2" type="ORF">MTAT_28760</name>
</gene>
<name>A0AAC9MVJ4_NEOTH</name>
<dbReference type="Gene3D" id="3.10.580.10">
    <property type="entry name" value="CBS-domain"/>
    <property type="match status" value="1"/>
</dbReference>
<dbReference type="SUPFAM" id="SSF54631">
    <property type="entry name" value="CBS-domain pair"/>
    <property type="match status" value="1"/>
</dbReference>
<evidence type="ECO:0000313" key="1">
    <source>
        <dbReference type="EMBL" id="AOQ24482.1"/>
    </source>
</evidence>
<dbReference type="EMBL" id="VCDX01000018">
    <property type="protein sequence ID" value="TYL07492.1"/>
    <property type="molecule type" value="Genomic_DNA"/>
</dbReference>
<dbReference type="Proteomes" id="UP000322283">
    <property type="component" value="Unassembled WGS sequence"/>
</dbReference>
<dbReference type="EMBL" id="CP017019">
    <property type="protein sequence ID" value="AOQ24482.1"/>
    <property type="molecule type" value="Genomic_DNA"/>
</dbReference>
<reference evidence="2 4" key="2">
    <citation type="submission" date="2019-05" db="EMBL/GenBank/DDBJ databases">
        <title>Genome sequence of Moorella thermoacetica ATCC 33924.</title>
        <authorList>
            <person name="Poehlein A."/>
            <person name="Bengelsdorf F.R."/>
            <person name="Duerre P."/>
            <person name="Daniel R."/>
        </authorList>
    </citation>
    <scope>NUCLEOTIDE SEQUENCE [LARGE SCALE GENOMIC DNA]</scope>
    <source>
        <strain evidence="2 4">ATCC 33924</strain>
    </source>
</reference>
<dbReference type="Proteomes" id="UP000094598">
    <property type="component" value="Chromosome"/>
</dbReference>
<accession>A0AAC9MVJ4</accession>
<evidence type="ECO:0000313" key="4">
    <source>
        <dbReference type="Proteomes" id="UP000322283"/>
    </source>
</evidence>
<sequence>MVGVRYKEVPSIKVEACIKEAMEAMIGQKSFVLQVTGEKGEPAGWLDSLDLLRAFMEDPCTTGIREKSIRELVHSIVKEDYLNVDEELSCICSWVEKKSQYVPYFISKDGKAAGVLSMRGLLREAVECNDRERALRREA</sequence>
<evidence type="ECO:0000313" key="2">
    <source>
        <dbReference type="EMBL" id="TYL07492.1"/>
    </source>
</evidence>
<dbReference type="AlphaFoldDB" id="A0AAC9MVJ4"/>